<gene>
    <name evidence="6" type="ORF">RCOM_1471430</name>
</gene>
<dbReference type="InterPro" id="IPR009057">
    <property type="entry name" value="Homeodomain-like_sf"/>
</dbReference>
<dbReference type="PROSITE" id="PS51294">
    <property type="entry name" value="HTH_MYB"/>
    <property type="match status" value="1"/>
</dbReference>
<dbReference type="SMR" id="B9RLW6"/>
<dbReference type="InParanoid" id="B9RLW6"/>
<name>B9RLW6_RICCO</name>
<keyword evidence="3" id="KW-0539">Nucleus</keyword>
<dbReference type="SUPFAM" id="SSF46689">
    <property type="entry name" value="Homeodomain-like"/>
    <property type="match status" value="1"/>
</dbReference>
<organism evidence="6 7">
    <name type="scientific">Ricinus communis</name>
    <name type="common">Castor bean</name>
    <dbReference type="NCBI Taxonomy" id="3988"/>
    <lineage>
        <taxon>Eukaryota</taxon>
        <taxon>Viridiplantae</taxon>
        <taxon>Streptophyta</taxon>
        <taxon>Embryophyta</taxon>
        <taxon>Tracheophyta</taxon>
        <taxon>Spermatophyta</taxon>
        <taxon>Magnoliopsida</taxon>
        <taxon>eudicotyledons</taxon>
        <taxon>Gunneridae</taxon>
        <taxon>Pentapetalae</taxon>
        <taxon>rosids</taxon>
        <taxon>fabids</taxon>
        <taxon>Malpighiales</taxon>
        <taxon>Euphorbiaceae</taxon>
        <taxon>Acalyphoideae</taxon>
        <taxon>Acalypheae</taxon>
        <taxon>Ricinus</taxon>
    </lineage>
</organism>
<reference evidence="7" key="1">
    <citation type="journal article" date="2010" name="Nat. Biotechnol.">
        <title>Draft genome sequence of the oilseed species Ricinus communis.</title>
        <authorList>
            <person name="Chan A.P."/>
            <person name="Crabtree J."/>
            <person name="Zhao Q."/>
            <person name="Lorenzi H."/>
            <person name="Orvis J."/>
            <person name="Puiu D."/>
            <person name="Melake-Berhan A."/>
            <person name="Jones K.M."/>
            <person name="Redman J."/>
            <person name="Chen G."/>
            <person name="Cahoon E.B."/>
            <person name="Gedil M."/>
            <person name="Stanke M."/>
            <person name="Haas B.J."/>
            <person name="Wortman J.R."/>
            <person name="Fraser-Liggett C.M."/>
            <person name="Ravel J."/>
            <person name="Rabinowicz P.D."/>
        </authorList>
    </citation>
    <scope>NUCLEOTIDE SEQUENCE [LARGE SCALE GENOMIC DNA]</scope>
    <source>
        <strain evidence="7">cv. Hale</strain>
    </source>
</reference>
<feature type="domain" description="Myb-like" evidence="4">
    <location>
        <begin position="10"/>
        <end position="67"/>
    </location>
</feature>
<evidence type="ECO:0000256" key="1">
    <source>
        <dbReference type="ARBA" id="ARBA00004123"/>
    </source>
</evidence>
<evidence type="ECO:0000256" key="2">
    <source>
        <dbReference type="ARBA" id="ARBA00023125"/>
    </source>
</evidence>
<dbReference type="InterPro" id="IPR017930">
    <property type="entry name" value="Myb_dom"/>
</dbReference>
<sequence>MGRSSRYDIATGVRRGQWTSDEDQKLLTYIQQHGHGNWNLLPQKAAIAMYLPKRTDNEIKNHWNTHLKKRLARSGIDPVTHKSRSLTLGSINGDSKNVSYLSHMAQWENARLEAEARSVRDSKLRQNEQLAAGSELVNNMATASIVLPRCLDVLTAWQNIVGNSNRNYGYGIEFSSGNSDAESLITYSLKNTNLGEYNGESIDDQTGQPHLGSRGGEQNVAYGDMDEIWNNGEEIYGRQQLWNDNLVDLEDWVPSYMHAHIFC</sequence>
<protein>
    <submittedName>
        <fullName evidence="6">R2r3-myb transcription factor, putative</fullName>
    </submittedName>
</protein>
<dbReference type="InterPro" id="IPR001005">
    <property type="entry name" value="SANT/Myb"/>
</dbReference>
<evidence type="ECO:0000259" key="4">
    <source>
        <dbReference type="PROSITE" id="PS50090"/>
    </source>
</evidence>
<evidence type="ECO:0000313" key="7">
    <source>
        <dbReference type="Proteomes" id="UP000008311"/>
    </source>
</evidence>
<dbReference type="PANTHER" id="PTHR47994">
    <property type="entry name" value="F14D16.11-RELATED"/>
    <property type="match status" value="1"/>
</dbReference>
<dbReference type="GO" id="GO:0003677">
    <property type="term" value="F:DNA binding"/>
    <property type="evidence" value="ECO:0007669"/>
    <property type="project" value="UniProtKB-KW"/>
</dbReference>
<dbReference type="eggNOG" id="KOG0048">
    <property type="taxonomic scope" value="Eukaryota"/>
</dbReference>
<feature type="domain" description="HTH myb-type" evidence="5">
    <location>
        <begin position="13"/>
        <end position="71"/>
    </location>
</feature>
<dbReference type="AlphaFoldDB" id="B9RLW6"/>
<evidence type="ECO:0000313" key="6">
    <source>
        <dbReference type="EMBL" id="EEF47841.1"/>
    </source>
</evidence>
<keyword evidence="2" id="KW-0238">DNA-binding</keyword>
<dbReference type="Pfam" id="PF00249">
    <property type="entry name" value="Myb_DNA-binding"/>
    <property type="match status" value="1"/>
</dbReference>
<accession>B9RLW6</accession>
<dbReference type="SMART" id="SM00717">
    <property type="entry name" value="SANT"/>
    <property type="match status" value="1"/>
</dbReference>
<dbReference type="GO" id="GO:0005634">
    <property type="term" value="C:nucleus"/>
    <property type="evidence" value="ECO:0007669"/>
    <property type="project" value="UniProtKB-SubCell"/>
</dbReference>
<keyword evidence="7" id="KW-1185">Reference proteome</keyword>
<dbReference type="Proteomes" id="UP000008311">
    <property type="component" value="Unassembled WGS sequence"/>
</dbReference>
<proteinExistence type="predicted"/>
<evidence type="ECO:0000256" key="3">
    <source>
        <dbReference type="ARBA" id="ARBA00023242"/>
    </source>
</evidence>
<dbReference type="PROSITE" id="PS50090">
    <property type="entry name" value="MYB_LIKE"/>
    <property type="match status" value="1"/>
</dbReference>
<dbReference type="InterPro" id="IPR015495">
    <property type="entry name" value="Myb_TF_plants"/>
</dbReference>
<dbReference type="CDD" id="cd00167">
    <property type="entry name" value="SANT"/>
    <property type="match status" value="1"/>
</dbReference>
<dbReference type="EMBL" id="EQ973788">
    <property type="protein sequence ID" value="EEF47841.1"/>
    <property type="molecule type" value="Genomic_DNA"/>
</dbReference>
<dbReference type="Gene3D" id="1.10.10.60">
    <property type="entry name" value="Homeodomain-like"/>
    <property type="match status" value="1"/>
</dbReference>
<comment type="subcellular location">
    <subcellularLocation>
        <location evidence="1">Nucleus</location>
    </subcellularLocation>
</comment>
<evidence type="ECO:0000259" key="5">
    <source>
        <dbReference type="PROSITE" id="PS51294"/>
    </source>
</evidence>